<dbReference type="AlphaFoldDB" id="A0ABD1MTU7"/>
<dbReference type="EMBL" id="JBGMDY010000004">
    <property type="protein sequence ID" value="KAL2338450.1"/>
    <property type="molecule type" value="Genomic_DNA"/>
</dbReference>
<protein>
    <recommendedName>
        <fullName evidence="3">DDE Tnp4 domain-containing protein</fullName>
    </recommendedName>
</protein>
<dbReference type="Proteomes" id="UP001603857">
    <property type="component" value="Unassembled WGS sequence"/>
</dbReference>
<evidence type="ECO:0008006" key="3">
    <source>
        <dbReference type="Google" id="ProtNLM"/>
    </source>
</evidence>
<gene>
    <name evidence="1" type="ORF">Fmac_012896</name>
</gene>
<evidence type="ECO:0000313" key="2">
    <source>
        <dbReference type="Proteomes" id="UP001603857"/>
    </source>
</evidence>
<keyword evidence="2" id="KW-1185">Reference proteome</keyword>
<sequence>MRSVRDALRRLRATWRLLAISRKWKRECVEYMPFVVVAGCLLHNFLVECDEVMELKDGEEVACVEKYVPFDGVGDESAVRVRDALALHLIIKAPTFVETASHPLGRKCTLVIDQ</sequence>
<accession>A0ABD1MTU7</accession>
<organism evidence="1 2">
    <name type="scientific">Flemingia macrophylla</name>
    <dbReference type="NCBI Taxonomy" id="520843"/>
    <lineage>
        <taxon>Eukaryota</taxon>
        <taxon>Viridiplantae</taxon>
        <taxon>Streptophyta</taxon>
        <taxon>Embryophyta</taxon>
        <taxon>Tracheophyta</taxon>
        <taxon>Spermatophyta</taxon>
        <taxon>Magnoliopsida</taxon>
        <taxon>eudicotyledons</taxon>
        <taxon>Gunneridae</taxon>
        <taxon>Pentapetalae</taxon>
        <taxon>rosids</taxon>
        <taxon>fabids</taxon>
        <taxon>Fabales</taxon>
        <taxon>Fabaceae</taxon>
        <taxon>Papilionoideae</taxon>
        <taxon>50 kb inversion clade</taxon>
        <taxon>NPAAA clade</taxon>
        <taxon>indigoferoid/millettioid clade</taxon>
        <taxon>Phaseoleae</taxon>
        <taxon>Flemingia</taxon>
    </lineage>
</organism>
<name>A0ABD1MTU7_9FABA</name>
<comment type="caution">
    <text evidence="1">The sequence shown here is derived from an EMBL/GenBank/DDBJ whole genome shotgun (WGS) entry which is preliminary data.</text>
</comment>
<evidence type="ECO:0000313" key="1">
    <source>
        <dbReference type="EMBL" id="KAL2338450.1"/>
    </source>
</evidence>
<reference evidence="1 2" key="1">
    <citation type="submission" date="2024-08" db="EMBL/GenBank/DDBJ databases">
        <title>Insights into the chromosomal genome structure of Flemingia macrophylla.</title>
        <authorList>
            <person name="Ding Y."/>
            <person name="Zhao Y."/>
            <person name="Bi W."/>
            <person name="Wu M."/>
            <person name="Zhao G."/>
            <person name="Gong Y."/>
            <person name="Li W."/>
            <person name="Zhang P."/>
        </authorList>
    </citation>
    <scope>NUCLEOTIDE SEQUENCE [LARGE SCALE GENOMIC DNA]</scope>
    <source>
        <strain evidence="1">DYQJB</strain>
        <tissue evidence="1">Leaf</tissue>
    </source>
</reference>
<proteinExistence type="predicted"/>